<feature type="region of interest" description="Disordered" evidence="1">
    <location>
        <begin position="1"/>
        <end position="35"/>
    </location>
</feature>
<organism evidence="2 3">
    <name type="scientific">Streptomyces siamensis</name>
    <dbReference type="NCBI Taxonomy" id="1274986"/>
    <lineage>
        <taxon>Bacteria</taxon>
        <taxon>Bacillati</taxon>
        <taxon>Actinomycetota</taxon>
        <taxon>Actinomycetes</taxon>
        <taxon>Kitasatosporales</taxon>
        <taxon>Streptomycetaceae</taxon>
        <taxon>Streptomyces</taxon>
    </lineage>
</organism>
<evidence type="ECO:0000256" key="1">
    <source>
        <dbReference type="SAM" id="MobiDB-lite"/>
    </source>
</evidence>
<sequence length="100" mass="10778">MRAERSPPTIRRLPADEGHKAIGNAPTRDDPVASFDPAERITGKTITGVRGCVPQGPSCSGHVVAEQNELLRLRTWAQLRAKNAMWSRAMSSATAIGSEL</sequence>
<reference evidence="3" key="1">
    <citation type="journal article" date="2019" name="Int. J. Syst. Evol. Microbiol.">
        <title>The Global Catalogue of Microorganisms (GCM) 10K type strain sequencing project: providing services to taxonomists for standard genome sequencing and annotation.</title>
        <authorList>
            <consortium name="The Broad Institute Genomics Platform"/>
            <consortium name="The Broad Institute Genome Sequencing Center for Infectious Disease"/>
            <person name="Wu L."/>
            <person name="Ma J."/>
        </authorList>
    </citation>
    <scope>NUCLEOTIDE SEQUENCE [LARGE SCALE GENOMIC DNA]</scope>
    <source>
        <strain evidence="3">JCM 18409</strain>
    </source>
</reference>
<comment type="caution">
    <text evidence="2">The sequence shown here is derived from an EMBL/GenBank/DDBJ whole genome shotgun (WGS) entry which is preliminary data.</text>
</comment>
<dbReference type="EMBL" id="BAABKB010000036">
    <property type="protein sequence ID" value="GAA5031672.1"/>
    <property type="molecule type" value="Genomic_DNA"/>
</dbReference>
<evidence type="ECO:0008006" key="4">
    <source>
        <dbReference type="Google" id="ProtNLM"/>
    </source>
</evidence>
<evidence type="ECO:0000313" key="3">
    <source>
        <dbReference type="Proteomes" id="UP001501759"/>
    </source>
</evidence>
<evidence type="ECO:0000313" key="2">
    <source>
        <dbReference type="EMBL" id="GAA5031672.1"/>
    </source>
</evidence>
<name>A0ABP9JJ93_9ACTN</name>
<dbReference type="Proteomes" id="UP001501759">
    <property type="component" value="Unassembled WGS sequence"/>
</dbReference>
<keyword evidence="3" id="KW-1185">Reference proteome</keyword>
<protein>
    <recommendedName>
        <fullName evidence="4">Transposase</fullName>
    </recommendedName>
</protein>
<gene>
    <name evidence="2" type="ORF">GCM10023335_73290</name>
</gene>
<accession>A0ABP9JJ93</accession>
<proteinExistence type="predicted"/>